<dbReference type="InterPro" id="IPR025241">
    <property type="entry name" value="DUF4190"/>
</dbReference>
<evidence type="ECO:0000256" key="1">
    <source>
        <dbReference type="SAM" id="MobiDB-lite"/>
    </source>
</evidence>
<dbReference type="AlphaFoldDB" id="A0A2W5WT04"/>
<organism evidence="4 5">
    <name type="scientific">Xylanimonas oleitrophica</name>
    <dbReference type="NCBI Taxonomy" id="2607479"/>
    <lineage>
        <taxon>Bacteria</taxon>
        <taxon>Bacillati</taxon>
        <taxon>Actinomycetota</taxon>
        <taxon>Actinomycetes</taxon>
        <taxon>Micrococcales</taxon>
        <taxon>Promicromonosporaceae</taxon>
        <taxon>Xylanimonas</taxon>
    </lineage>
</organism>
<feature type="transmembrane region" description="Helical" evidence="2">
    <location>
        <begin position="122"/>
        <end position="142"/>
    </location>
</feature>
<evidence type="ECO:0000313" key="4">
    <source>
        <dbReference type="EMBL" id="PZR54260.1"/>
    </source>
</evidence>
<feature type="compositionally biased region" description="Low complexity" evidence="1">
    <location>
        <begin position="290"/>
        <end position="307"/>
    </location>
</feature>
<dbReference type="Proteomes" id="UP000248783">
    <property type="component" value="Unassembled WGS sequence"/>
</dbReference>
<keyword evidence="2" id="KW-0472">Membrane</keyword>
<dbReference type="EMBL" id="QKWH01000002">
    <property type="protein sequence ID" value="PZR54260.1"/>
    <property type="molecule type" value="Genomic_DNA"/>
</dbReference>
<protein>
    <recommendedName>
        <fullName evidence="3">DUF4190 domain-containing protein</fullName>
    </recommendedName>
</protein>
<evidence type="ECO:0000313" key="5">
    <source>
        <dbReference type="Proteomes" id="UP000248783"/>
    </source>
</evidence>
<dbReference type="RefSeq" id="WP_111250117.1">
    <property type="nucleotide sequence ID" value="NZ_QKWH01000002.1"/>
</dbReference>
<feature type="region of interest" description="Disordered" evidence="1">
    <location>
        <begin position="269"/>
        <end position="307"/>
    </location>
</feature>
<gene>
    <name evidence="4" type="ORF">DNL40_04935</name>
</gene>
<sequence length="307" mass="31970">MSHPYPQGPVPPTQTMPAGYGRGAVHDPAGYQQGGYQQGYDGYEGYGGHGGGQGGPVPPHPASHQRRASGTDGPSVAALLAGLVGLVVPLVGVLAIVLGGIGAERTRRRGTRGRGMARAGMTLGVLEVIVTTLVVLAGWWLWNSYGDQVRRGLDDASQFSSRAGELSQQLDRASGGDLGAIRDLVTGFSFQELRDLAGAAADAGTLRTLAGECQSGDPAACGQLWERMPDSMRPDQVPQGLVDQLPDGVAQRLEEAYPGGVPADILDQLPPGALDQLSPGTLEQLPPGTLEQLPPEILQQLPPELRG</sequence>
<evidence type="ECO:0000259" key="3">
    <source>
        <dbReference type="Pfam" id="PF13828"/>
    </source>
</evidence>
<reference evidence="4 5" key="1">
    <citation type="submission" date="2018-06" db="EMBL/GenBank/DDBJ databases">
        <title>Whole genome sequencing of a novel hydrocarbon degrading bacterial strain, PW21 isolated from oil contaminated produced water sample.</title>
        <authorList>
            <person name="Nagkirti P."/>
            <person name="Shaikh A."/>
            <person name="Gowdaman V."/>
            <person name="Engineer A.E."/>
            <person name="Dagar S."/>
            <person name="Dhakephalkar P.K."/>
        </authorList>
    </citation>
    <scope>NUCLEOTIDE SEQUENCE [LARGE SCALE GENOMIC DNA]</scope>
    <source>
        <strain evidence="4 5">PW21</strain>
    </source>
</reference>
<feature type="compositionally biased region" description="Pro residues" evidence="1">
    <location>
        <begin position="1"/>
        <end position="14"/>
    </location>
</feature>
<proteinExistence type="predicted"/>
<feature type="transmembrane region" description="Helical" evidence="2">
    <location>
        <begin position="76"/>
        <end position="101"/>
    </location>
</feature>
<keyword evidence="2" id="KW-0812">Transmembrane</keyword>
<feature type="domain" description="DUF4190" evidence="3">
    <location>
        <begin position="75"/>
        <end position="133"/>
    </location>
</feature>
<name>A0A2W5WT04_9MICO</name>
<feature type="region of interest" description="Disordered" evidence="1">
    <location>
        <begin position="1"/>
        <end position="71"/>
    </location>
</feature>
<keyword evidence="2" id="KW-1133">Transmembrane helix</keyword>
<feature type="compositionally biased region" description="Gly residues" evidence="1">
    <location>
        <begin position="32"/>
        <end position="55"/>
    </location>
</feature>
<keyword evidence="5" id="KW-1185">Reference proteome</keyword>
<evidence type="ECO:0000256" key="2">
    <source>
        <dbReference type="SAM" id="Phobius"/>
    </source>
</evidence>
<accession>A0A2W5WT04</accession>
<dbReference type="Pfam" id="PF13828">
    <property type="entry name" value="DUF4190"/>
    <property type="match status" value="1"/>
</dbReference>
<comment type="caution">
    <text evidence="4">The sequence shown here is derived from an EMBL/GenBank/DDBJ whole genome shotgun (WGS) entry which is preliminary data.</text>
</comment>